<gene>
    <name evidence="3" type="ORF">PHAMO_580001</name>
</gene>
<dbReference type="NCBIfam" id="NF001095">
    <property type="entry name" value="PRK00124.1"/>
    <property type="match status" value="1"/>
</dbReference>
<sequence>MTAIFVDGDACPVKAETFRVAERYELVVTVVGNSWLRLPDHPLFKMIVVPEGPDVADKRIVDLIERGDICVTNDIPLAARCLEKGALAIRPDGRAFTESSIGDVLATRDLMTSLRETGAITGGPAPFGPRDRSRFLSALDTMVHAARKVR</sequence>
<dbReference type="InterPro" id="IPR003791">
    <property type="entry name" value="UPF0178"/>
</dbReference>
<keyword evidence="4" id="KW-1185">Reference proteome</keyword>
<evidence type="ECO:0000256" key="2">
    <source>
        <dbReference type="HAMAP-Rule" id="MF_00489"/>
    </source>
</evidence>
<dbReference type="HAMAP" id="MF_00489">
    <property type="entry name" value="UPF0178"/>
    <property type="match status" value="1"/>
</dbReference>
<proteinExistence type="inferred from homology"/>
<dbReference type="PANTHER" id="PTHR35146">
    <property type="entry name" value="UPF0178 PROTEIN YAII"/>
    <property type="match status" value="1"/>
</dbReference>
<dbReference type="PANTHER" id="PTHR35146:SF1">
    <property type="entry name" value="UPF0178 PROTEIN YAII"/>
    <property type="match status" value="1"/>
</dbReference>
<evidence type="ECO:0000313" key="3">
    <source>
        <dbReference type="EMBL" id="CCG43095.1"/>
    </source>
</evidence>
<evidence type="ECO:0000313" key="4">
    <source>
        <dbReference type="Proteomes" id="UP000004169"/>
    </source>
</evidence>
<protein>
    <recommendedName>
        <fullName evidence="2">UPF0178 protein PHAMO_580001</fullName>
    </recommendedName>
</protein>
<reference evidence="3 4" key="1">
    <citation type="journal article" date="2012" name="J. Bacteriol.">
        <title>Draft Genome Sequence of the Purple Photosynthetic Bacterium Phaeospirillum molischianum DSM120, a Particularly Versatile Bacterium.</title>
        <authorList>
            <person name="Duquesne K."/>
            <person name="Prima V."/>
            <person name="Ji B."/>
            <person name="Rouy Z."/>
            <person name="Medigue C."/>
            <person name="Talla E."/>
            <person name="Sturgis J.N."/>
        </authorList>
    </citation>
    <scope>NUCLEOTIDE SEQUENCE [LARGE SCALE GENOMIC DNA]</scope>
    <source>
        <strain evidence="4">DSM120</strain>
    </source>
</reference>
<dbReference type="eggNOG" id="COG1671">
    <property type="taxonomic scope" value="Bacteria"/>
</dbReference>
<dbReference type="CDD" id="cd18720">
    <property type="entry name" value="PIN_YqxD-like"/>
    <property type="match status" value="1"/>
</dbReference>
<comment type="caution">
    <text evidence="3">The sequence shown here is derived from an EMBL/GenBank/DDBJ whole genome shotgun (WGS) entry which is preliminary data.</text>
</comment>
<organism evidence="3 4">
    <name type="scientific">Magnetospirillum molischianum DSM 120</name>
    <dbReference type="NCBI Taxonomy" id="1150626"/>
    <lineage>
        <taxon>Bacteria</taxon>
        <taxon>Pseudomonadati</taxon>
        <taxon>Pseudomonadota</taxon>
        <taxon>Alphaproteobacteria</taxon>
        <taxon>Rhodospirillales</taxon>
        <taxon>Rhodospirillaceae</taxon>
        <taxon>Magnetospirillum</taxon>
    </lineage>
</organism>
<dbReference type="OrthoDB" id="9798918at2"/>
<comment type="similarity">
    <text evidence="1 2">Belongs to the UPF0178 family.</text>
</comment>
<dbReference type="AlphaFoldDB" id="H8FXK7"/>
<evidence type="ECO:0000256" key="1">
    <source>
        <dbReference type="ARBA" id="ARBA00008522"/>
    </source>
</evidence>
<dbReference type="Proteomes" id="UP000004169">
    <property type="component" value="Unassembled WGS sequence"/>
</dbReference>
<accession>H8FXK7</accession>
<dbReference type="RefSeq" id="WP_002731099.1">
    <property type="nucleotide sequence ID" value="NZ_CAHP01000054.1"/>
</dbReference>
<name>H8FXK7_MAGML</name>
<dbReference type="Pfam" id="PF02639">
    <property type="entry name" value="DUF188"/>
    <property type="match status" value="1"/>
</dbReference>
<dbReference type="EMBL" id="CAHP01000054">
    <property type="protein sequence ID" value="CCG43095.1"/>
    <property type="molecule type" value="Genomic_DNA"/>
</dbReference>
<dbReference type="STRING" id="1150626.PHAMO_580001"/>